<dbReference type="Proteomes" id="UP001596415">
    <property type="component" value="Unassembled WGS sequence"/>
</dbReference>
<feature type="transmembrane region" description="Helical" evidence="1">
    <location>
        <begin position="138"/>
        <end position="155"/>
    </location>
</feature>
<evidence type="ECO:0000313" key="3">
    <source>
        <dbReference type="EMBL" id="MFC7358469.1"/>
    </source>
</evidence>
<keyword evidence="1" id="KW-1133">Transmembrane helix</keyword>
<keyword evidence="4" id="KW-1185">Reference proteome</keyword>
<keyword evidence="3" id="KW-0378">Hydrolase</keyword>
<organism evidence="3 4">
    <name type="scientific">Jejudonia soesokkakensis</name>
    <dbReference type="NCBI Taxonomy" id="1323432"/>
    <lineage>
        <taxon>Bacteria</taxon>
        <taxon>Pseudomonadati</taxon>
        <taxon>Bacteroidota</taxon>
        <taxon>Flavobacteriia</taxon>
        <taxon>Flavobacteriales</taxon>
        <taxon>Flavobacteriaceae</taxon>
        <taxon>Jejudonia</taxon>
    </lineage>
</organism>
<evidence type="ECO:0000313" key="4">
    <source>
        <dbReference type="Proteomes" id="UP001596415"/>
    </source>
</evidence>
<dbReference type="EMBL" id="JBHTBN010000006">
    <property type="protein sequence ID" value="MFC7358469.1"/>
    <property type="molecule type" value="Genomic_DNA"/>
</dbReference>
<feature type="transmembrane region" description="Helical" evidence="1">
    <location>
        <begin position="12"/>
        <end position="44"/>
    </location>
</feature>
<keyword evidence="1" id="KW-0812">Transmembrane</keyword>
<comment type="caution">
    <text evidence="3">The sequence shown here is derived from an EMBL/GenBank/DDBJ whole genome shotgun (WGS) entry which is preliminary data.</text>
</comment>
<gene>
    <name evidence="3" type="ORF">ACFQO1_12280</name>
</gene>
<dbReference type="GO" id="GO:0016787">
    <property type="term" value="F:hydrolase activity"/>
    <property type="evidence" value="ECO:0007669"/>
    <property type="project" value="UniProtKB-KW"/>
</dbReference>
<feature type="transmembrane region" description="Helical" evidence="1">
    <location>
        <begin position="161"/>
        <end position="178"/>
    </location>
</feature>
<sequence length="212" mass="24748">MKSKTYLLLEFFIFFILLPVSLAIDFLIWIKVGYILAAFIYILVTLKKSEAISFQIKKNLNWKTFWRRIAGTFLLVLIATTIYVYVVAPENLFFVPLNNPLLFVVILCVYVVFSVWPQEIIYRTFFFERYEYVFQNKPLLVFINAIVFSLAHLFFKNTLVLVLTFIGGLMFGFTYLKYRSTTAVTIEHALYGNWLFTVGMGQMLAFPGIEPV</sequence>
<evidence type="ECO:0000259" key="2">
    <source>
        <dbReference type="Pfam" id="PF02517"/>
    </source>
</evidence>
<name>A0ABW2MU45_9FLAO</name>
<feature type="transmembrane region" description="Helical" evidence="1">
    <location>
        <begin position="190"/>
        <end position="209"/>
    </location>
</feature>
<protein>
    <submittedName>
        <fullName evidence="3">CPBP family intramembrane glutamic endopeptidase</fullName>
        <ecNumber evidence="3">3.4.-.-</ecNumber>
    </submittedName>
</protein>
<feature type="domain" description="CAAX prenyl protease 2/Lysostaphin resistance protein A-like" evidence="2">
    <location>
        <begin position="102"/>
        <end position="191"/>
    </location>
</feature>
<dbReference type="EC" id="3.4.-.-" evidence="3"/>
<feature type="transmembrane region" description="Helical" evidence="1">
    <location>
        <begin position="100"/>
        <end position="117"/>
    </location>
</feature>
<dbReference type="RefSeq" id="WP_380218439.1">
    <property type="nucleotide sequence ID" value="NZ_JBHTBN010000006.1"/>
</dbReference>
<accession>A0ABW2MU45</accession>
<evidence type="ECO:0000256" key="1">
    <source>
        <dbReference type="SAM" id="Phobius"/>
    </source>
</evidence>
<feature type="transmembrane region" description="Helical" evidence="1">
    <location>
        <begin position="65"/>
        <end position="88"/>
    </location>
</feature>
<proteinExistence type="predicted"/>
<reference evidence="4" key="1">
    <citation type="journal article" date="2019" name="Int. J. Syst. Evol. Microbiol.">
        <title>The Global Catalogue of Microorganisms (GCM) 10K type strain sequencing project: providing services to taxonomists for standard genome sequencing and annotation.</title>
        <authorList>
            <consortium name="The Broad Institute Genomics Platform"/>
            <consortium name="The Broad Institute Genome Sequencing Center for Infectious Disease"/>
            <person name="Wu L."/>
            <person name="Ma J."/>
        </authorList>
    </citation>
    <scope>NUCLEOTIDE SEQUENCE [LARGE SCALE GENOMIC DNA]</scope>
    <source>
        <strain evidence="4">CGMCC 1.16306</strain>
    </source>
</reference>
<dbReference type="Pfam" id="PF02517">
    <property type="entry name" value="Rce1-like"/>
    <property type="match status" value="1"/>
</dbReference>
<dbReference type="InterPro" id="IPR003675">
    <property type="entry name" value="Rce1/LyrA-like_dom"/>
</dbReference>
<keyword evidence="1" id="KW-0472">Membrane</keyword>